<organism evidence="1">
    <name type="scientific">Cucumis melo</name>
    <name type="common">Muskmelon</name>
    <dbReference type="NCBI Taxonomy" id="3656"/>
    <lineage>
        <taxon>Eukaryota</taxon>
        <taxon>Viridiplantae</taxon>
        <taxon>Streptophyta</taxon>
        <taxon>Embryophyta</taxon>
        <taxon>Tracheophyta</taxon>
        <taxon>Spermatophyta</taxon>
        <taxon>Magnoliopsida</taxon>
        <taxon>eudicotyledons</taxon>
        <taxon>Gunneridae</taxon>
        <taxon>Pentapetalae</taxon>
        <taxon>rosids</taxon>
        <taxon>fabids</taxon>
        <taxon>Cucurbitales</taxon>
        <taxon>Cucurbitaceae</taxon>
        <taxon>Benincaseae</taxon>
        <taxon>Cucumis</taxon>
    </lineage>
</organism>
<proteinExistence type="predicted"/>
<dbReference type="Gramene" id="MELO3C033902.2.1">
    <property type="protein sequence ID" value="MELO3C033902.2.1"/>
    <property type="gene ID" value="MELO3C033902.2"/>
</dbReference>
<dbReference type="AlphaFoldDB" id="A0A9I9EHH2"/>
<evidence type="ECO:0000313" key="1">
    <source>
        <dbReference type="EnsemblPlants" id="MELO3C033902.2.1"/>
    </source>
</evidence>
<accession>A0A9I9EHH2</accession>
<sequence length="73" mass="8708">MTRGFNSNGTLSSRKQWLCFLLTDSIEEVDLRLEWCIWWIDCSINILEQPASLKNQRNLEVPKNIIRQIKMNR</sequence>
<name>A0A9I9EHH2_CUCME</name>
<dbReference type="EnsemblPlants" id="MELO3C033902.2.1">
    <property type="protein sequence ID" value="MELO3C033902.2.1"/>
    <property type="gene ID" value="MELO3C033902.2"/>
</dbReference>
<protein>
    <submittedName>
        <fullName evidence="1">Uncharacterized protein</fullName>
    </submittedName>
</protein>
<reference evidence="1" key="1">
    <citation type="submission" date="2023-03" db="UniProtKB">
        <authorList>
            <consortium name="EnsemblPlants"/>
        </authorList>
    </citation>
    <scope>IDENTIFICATION</scope>
</reference>